<dbReference type="GO" id="GO:0080120">
    <property type="term" value="P:CAAX-box protein maturation"/>
    <property type="evidence" value="ECO:0007669"/>
    <property type="project" value="UniProtKB-ARBA"/>
</dbReference>
<feature type="domain" description="CAAX prenyl protease 2/Lysostaphin resistance protein A-like" evidence="2">
    <location>
        <begin position="159"/>
        <end position="249"/>
    </location>
</feature>
<feature type="transmembrane region" description="Helical" evidence="1">
    <location>
        <begin position="194"/>
        <end position="211"/>
    </location>
</feature>
<sequence>MSLLAVGPTADPAGGLTYPEALRRPGFYPFHSMFGILVAFSGFVILTQIVNVGVLWVGRLIRGGEWDTYVEQATSYRLLDGPLAGNLALASLIPLSMLIVRVLHKVHPRWLASVQPGVRWRYLLLSIAVALVALNGVLWLSFLAKGVPVFHSGQEGWPAFAVAILLTSPLQAAAEEVFFRGYLMQAIGSATGRAWVGVVGSAVLFALLHGAQNPALFAHRLAFGLIAGALVVATGGLEAAIGAHIVNNLAAYGYAMFTSSIAELKAVEAISWADAGWDIAGFTVFAVAAWWLGRRLKVATRTP</sequence>
<keyword evidence="1" id="KW-1133">Transmembrane helix</keyword>
<keyword evidence="3" id="KW-0482">Metalloprotease</keyword>
<dbReference type="PANTHER" id="PTHR39430">
    <property type="entry name" value="MEMBRANE-ASSOCIATED PROTEASE-RELATED"/>
    <property type="match status" value="1"/>
</dbReference>
<evidence type="ECO:0000313" key="4">
    <source>
        <dbReference type="Proteomes" id="UP000712713"/>
    </source>
</evidence>
<feature type="transmembrane region" description="Helical" evidence="1">
    <location>
        <begin position="120"/>
        <end position="144"/>
    </location>
</feature>
<evidence type="ECO:0000313" key="3">
    <source>
        <dbReference type="EMBL" id="HJE51139.1"/>
    </source>
</evidence>
<keyword evidence="3" id="KW-0378">Hydrolase</keyword>
<dbReference type="Pfam" id="PF02517">
    <property type="entry name" value="Rce1-like"/>
    <property type="match status" value="1"/>
</dbReference>
<protein>
    <submittedName>
        <fullName evidence="3">CPBP family intramembrane metalloprotease</fullName>
    </submittedName>
</protein>
<feature type="transmembrane region" description="Helical" evidence="1">
    <location>
        <begin position="223"/>
        <end position="246"/>
    </location>
</feature>
<dbReference type="GO" id="GO:0008237">
    <property type="term" value="F:metallopeptidase activity"/>
    <property type="evidence" value="ECO:0007669"/>
    <property type="project" value="UniProtKB-KW"/>
</dbReference>
<evidence type="ECO:0000259" key="2">
    <source>
        <dbReference type="Pfam" id="PF02517"/>
    </source>
</evidence>
<dbReference type="GO" id="GO:0004175">
    <property type="term" value="F:endopeptidase activity"/>
    <property type="evidence" value="ECO:0007669"/>
    <property type="project" value="UniProtKB-ARBA"/>
</dbReference>
<reference evidence="3" key="1">
    <citation type="journal article" date="2021" name="PeerJ">
        <title>Extensive microbial diversity within the chicken gut microbiome revealed by metagenomics and culture.</title>
        <authorList>
            <person name="Gilroy R."/>
            <person name="Ravi A."/>
            <person name="Getino M."/>
            <person name="Pursley I."/>
            <person name="Horton D.L."/>
            <person name="Alikhan N.F."/>
            <person name="Baker D."/>
            <person name="Gharbi K."/>
            <person name="Hall N."/>
            <person name="Watson M."/>
            <person name="Adriaenssens E.M."/>
            <person name="Foster-Nyarko E."/>
            <person name="Jarju S."/>
            <person name="Secka A."/>
            <person name="Antonio M."/>
            <person name="Oren A."/>
            <person name="Chaudhuri R.R."/>
            <person name="La Ragione R."/>
            <person name="Hildebrand F."/>
            <person name="Pallen M.J."/>
        </authorList>
    </citation>
    <scope>NUCLEOTIDE SEQUENCE</scope>
    <source>
        <strain evidence="3">ChiGjej3B3-7470</strain>
    </source>
</reference>
<name>A0A921JQ41_9ACTN</name>
<proteinExistence type="predicted"/>
<dbReference type="EMBL" id="DYZF01000096">
    <property type="protein sequence ID" value="HJE51139.1"/>
    <property type="molecule type" value="Genomic_DNA"/>
</dbReference>
<keyword evidence="1" id="KW-0812">Transmembrane</keyword>
<gene>
    <name evidence="3" type="ORF">K8V15_04040</name>
</gene>
<dbReference type="InterPro" id="IPR003675">
    <property type="entry name" value="Rce1/LyrA-like_dom"/>
</dbReference>
<evidence type="ECO:0000256" key="1">
    <source>
        <dbReference type="SAM" id="Phobius"/>
    </source>
</evidence>
<accession>A0A921JQ41</accession>
<organism evidence="3 4">
    <name type="scientific">Tessaracoccus flavescens</name>
    <dbReference type="NCBI Taxonomy" id="399497"/>
    <lineage>
        <taxon>Bacteria</taxon>
        <taxon>Bacillati</taxon>
        <taxon>Actinomycetota</taxon>
        <taxon>Actinomycetes</taxon>
        <taxon>Propionibacteriales</taxon>
        <taxon>Propionibacteriaceae</taxon>
        <taxon>Tessaracoccus</taxon>
    </lineage>
</organism>
<feature type="transmembrane region" description="Helical" evidence="1">
    <location>
        <begin position="275"/>
        <end position="293"/>
    </location>
</feature>
<comment type="caution">
    <text evidence="3">The sequence shown here is derived from an EMBL/GenBank/DDBJ whole genome shotgun (WGS) entry which is preliminary data.</text>
</comment>
<reference evidence="3" key="2">
    <citation type="submission" date="2021-09" db="EMBL/GenBank/DDBJ databases">
        <authorList>
            <person name="Gilroy R."/>
        </authorList>
    </citation>
    <scope>NUCLEOTIDE SEQUENCE</scope>
    <source>
        <strain evidence="3">ChiGjej3B3-7470</strain>
    </source>
</reference>
<keyword evidence="1" id="KW-0472">Membrane</keyword>
<keyword evidence="3" id="KW-0645">Protease</keyword>
<dbReference type="Proteomes" id="UP000712713">
    <property type="component" value="Unassembled WGS sequence"/>
</dbReference>
<feature type="transmembrane region" description="Helical" evidence="1">
    <location>
        <begin position="33"/>
        <end position="57"/>
    </location>
</feature>
<dbReference type="AlphaFoldDB" id="A0A921JQ41"/>
<dbReference type="PANTHER" id="PTHR39430:SF1">
    <property type="entry name" value="PROTEASE"/>
    <property type="match status" value="1"/>
</dbReference>